<feature type="domain" description="Response regulatory" evidence="4">
    <location>
        <begin position="2"/>
        <end position="119"/>
    </location>
</feature>
<feature type="modified residue" description="4-aspartylphosphate" evidence="3">
    <location>
        <position position="54"/>
    </location>
</feature>
<proteinExistence type="predicted"/>
<dbReference type="Gene3D" id="3.40.50.2300">
    <property type="match status" value="1"/>
</dbReference>
<dbReference type="OrthoDB" id="159632at2"/>
<dbReference type="CDD" id="cd17536">
    <property type="entry name" value="REC_YesN-like"/>
    <property type="match status" value="1"/>
</dbReference>
<evidence type="ECO:0000256" key="3">
    <source>
        <dbReference type="PROSITE-ProRule" id="PRU00169"/>
    </source>
</evidence>
<gene>
    <name evidence="5" type="ORF">JCM16418_3634</name>
</gene>
<dbReference type="PANTHER" id="PTHR42713">
    <property type="entry name" value="HISTIDINE KINASE-RELATED"/>
    <property type="match status" value="1"/>
</dbReference>
<evidence type="ECO:0000313" key="5">
    <source>
        <dbReference type="EMBL" id="GAF09491.1"/>
    </source>
</evidence>
<reference evidence="5 6" key="1">
    <citation type="journal article" date="2014" name="Genome Announc.">
        <title>Draft Genome Sequence of Paenibacillus pini JCM 16418T, Isolated from the Rhizosphere of Pine Tree.</title>
        <authorList>
            <person name="Yuki M."/>
            <person name="Oshima K."/>
            <person name="Suda W."/>
            <person name="Oshida Y."/>
            <person name="Kitamura K."/>
            <person name="Iida Y."/>
            <person name="Hattori M."/>
            <person name="Ohkuma M."/>
        </authorList>
    </citation>
    <scope>NUCLEOTIDE SEQUENCE [LARGE SCALE GENOMIC DNA]</scope>
    <source>
        <strain evidence="5 6">JCM 16418</strain>
    </source>
</reference>
<evidence type="ECO:0000313" key="6">
    <source>
        <dbReference type="Proteomes" id="UP000019364"/>
    </source>
</evidence>
<evidence type="ECO:0000256" key="1">
    <source>
        <dbReference type="ARBA" id="ARBA00022490"/>
    </source>
</evidence>
<dbReference type="PROSITE" id="PS50110">
    <property type="entry name" value="RESPONSE_REGULATORY"/>
    <property type="match status" value="1"/>
</dbReference>
<dbReference type="Proteomes" id="UP000019364">
    <property type="component" value="Unassembled WGS sequence"/>
</dbReference>
<comment type="caution">
    <text evidence="5">The sequence shown here is derived from an EMBL/GenBank/DDBJ whole genome shotgun (WGS) entry which is preliminary data.</text>
</comment>
<name>W7YXU1_9BACL</name>
<keyword evidence="1" id="KW-0963">Cytoplasm</keyword>
<keyword evidence="3" id="KW-0597">Phosphoprotein</keyword>
<evidence type="ECO:0000259" key="4">
    <source>
        <dbReference type="PROSITE" id="PS50110"/>
    </source>
</evidence>
<accession>W7YXU1</accession>
<sequence length="398" mass="45640">MKVLIVDDETHVREAIKLLGNWEQHGVTELLEATDGQAAIELIEEANPSIVMTDMRMPRKDGTALMEWISRYSPQTKIIVISGYDDFELVRHAIRHGGIDYILKPVDPSALNDALSKAIDTINQEEMKRLLATRKNIEVNRMKPHYADKLFTDLVSGHGIQEVIVAQLQDEFGVPESINECTVAVISTAQLDMGLIHKFKLSHQLLYFTLTNICNEFLSSCNKGVAFHHLENPEEIVLLFWKEAYPIPSFLEEIRGGIDLALHRRVHFGLGSQQSSPKGIAKSYQEAHAYLWGRNLLEPSIWLHTKENATNTLHRPLRLSSIEEQLRTSALSGSLEQIGAVIQKWMNQVHELEVVTPDNLKQWNDEWDWMMKQWMATGELLKTTMIRMRCWKCRNHFL</sequence>
<dbReference type="PANTHER" id="PTHR42713:SF3">
    <property type="entry name" value="TRANSCRIPTIONAL REGULATORY PROTEIN HPTR"/>
    <property type="match status" value="1"/>
</dbReference>
<dbReference type="EMBL" id="BAVZ01000012">
    <property type="protein sequence ID" value="GAF09491.1"/>
    <property type="molecule type" value="Genomic_DNA"/>
</dbReference>
<organism evidence="5 6">
    <name type="scientific">Paenibacillus pini JCM 16418</name>
    <dbReference type="NCBI Taxonomy" id="1236976"/>
    <lineage>
        <taxon>Bacteria</taxon>
        <taxon>Bacillati</taxon>
        <taxon>Bacillota</taxon>
        <taxon>Bacilli</taxon>
        <taxon>Bacillales</taxon>
        <taxon>Paenibacillaceae</taxon>
        <taxon>Paenibacillus</taxon>
    </lineage>
</organism>
<dbReference type="GO" id="GO:0000160">
    <property type="term" value="P:phosphorelay signal transduction system"/>
    <property type="evidence" value="ECO:0007669"/>
    <property type="project" value="InterPro"/>
</dbReference>
<dbReference type="RefSeq" id="WP_148298836.1">
    <property type="nucleotide sequence ID" value="NZ_BAVZ01000012.1"/>
</dbReference>
<dbReference type="InterPro" id="IPR001789">
    <property type="entry name" value="Sig_transdc_resp-reg_receiver"/>
</dbReference>
<keyword evidence="6" id="KW-1185">Reference proteome</keyword>
<dbReference type="STRING" id="1236976.JCM16418_3634"/>
<dbReference type="GO" id="GO:0003677">
    <property type="term" value="F:DNA binding"/>
    <property type="evidence" value="ECO:0007669"/>
    <property type="project" value="UniProtKB-KW"/>
</dbReference>
<dbReference type="InterPro" id="IPR051552">
    <property type="entry name" value="HptR"/>
</dbReference>
<dbReference type="SMART" id="SM00448">
    <property type="entry name" value="REC"/>
    <property type="match status" value="1"/>
</dbReference>
<dbReference type="SUPFAM" id="SSF52172">
    <property type="entry name" value="CheY-like"/>
    <property type="match status" value="1"/>
</dbReference>
<keyword evidence="2" id="KW-0238">DNA-binding</keyword>
<dbReference type="AlphaFoldDB" id="W7YXU1"/>
<dbReference type="Pfam" id="PF00072">
    <property type="entry name" value="Response_reg"/>
    <property type="match status" value="1"/>
</dbReference>
<protein>
    <submittedName>
        <fullName evidence="5">Two-component response regulator YesN</fullName>
    </submittedName>
</protein>
<evidence type="ECO:0000256" key="2">
    <source>
        <dbReference type="ARBA" id="ARBA00023125"/>
    </source>
</evidence>
<dbReference type="eggNOG" id="COG4753">
    <property type="taxonomic scope" value="Bacteria"/>
</dbReference>
<dbReference type="InterPro" id="IPR011006">
    <property type="entry name" value="CheY-like_superfamily"/>
</dbReference>